<dbReference type="SUPFAM" id="SSF51430">
    <property type="entry name" value="NAD(P)-linked oxidoreductase"/>
    <property type="match status" value="1"/>
</dbReference>
<dbReference type="EMBL" id="DVKS01000012">
    <property type="protein sequence ID" value="HIT40590.1"/>
    <property type="molecule type" value="Genomic_DNA"/>
</dbReference>
<dbReference type="CDD" id="cd19096">
    <property type="entry name" value="AKR_Fe-S_oxidoreductase"/>
    <property type="match status" value="1"/>
</dbReference>
<name>A0A9D1GGK3_9FIRM</name>
<dbReference type="PROSITE" id="PS00198">
    <property type="entry name" value="4FE4S_FER_1"/>
    <property type="match status" value="2"/>
</dbReference>
<protein>
    <submittedName>
        <fullName evidence="5">Aldo/keto reductase</fullName>
    </submittedName>
</protein>
<reference evidence="5" key="1">
    <citation type="submission" date="2020-10" db="EMBL/GenBank/DDBJ databases">
        <authorList>
            <person name="Gilroy R."/>
        </authorList>
    </citation>
    <scope>NUCLEOTIDE SEQUENCE</scope>
    <source>
        <strain evidence="5">CHK123-3438</strain>
    </source>
</reference>
<dbReference type="Gene3D" id="3.20.20.100">
    <property type="entry name" value="NADP-dependent oxidoreductase domain"/>
    <property type="match status" value="1"/>
</dbReference>
<gene>
    <name evidence="5" type="ORF">IAB60_00570</name>
</gene>
<dbReference type="InterPro" id="IPR036812">
    <property type="entry name" value="NAD(P)_OxRdtase_dom_sf"/>
</dbReference>
<dbReference type="PROSITE" id="PS51379">
    <property type="entry name" value="4FE4S_FER_2"/>
    <property type="match status" value="1"/>
</dbReference>
<dbReference type="Gene3D" id="1.10.1060.10">
    <property type="entry name" value="Alpha-helical ferredoxin"/>
    <property type="match status" value="1"/>
</dbReference>
<dbReference type="InterPro" id="IPR017896">
    <property type="entry name" value="4Fe4S_Fe-S-bd"/>
</dbReference>
<dbReference type="Pfam" id="PF00248">
    <property type="entry name" value="Aldo_ket_red"/>
    <property type="match status" value="1"/>
</dbReference>
<dbReference type="GO" id="GO:0051536">
    <property type="term" value="F:iron-sulfur cluster binding"/>
    <property type="evidence" value="ECO:0007669"/>
    <property type="project" value="UniProtKB-KW"/>
</dbReference>
<dbReference type="Proteomes" id="UP000886860">
    <property type="component" value="Unassembled WGS sequence"/>
</dbReference>
<comment type="caution">
    <text evidence="5">The sequence shown here is derived from an EMBL/GenBank/DDBJ whole genome shotgun (WGS) entry which is preliminary data.</text>
</comment>
<evidence type="ECO:0000256" key="1">
    <source>
        <dbReference type="ARBA" id="ARBA00022723"/>
    </source>
</evidence>
<sequence>MKMKKLGFGLMRLPVTNPDDAASIDEARLNEMVDTFLAKGFTYFDTAYPYHKRMSEHAVKKALVDRYPRDRFQLADKMPVWLVEKTEDYEKIFGEQLENCGVEYFDYYLMHALDKDRYSRLKELGGFDFGRKMKAEGKIRRLGFSFHDTADVLDQILTEQPDLDFVQLQINYIDWDSEKVQSRLCWETARRHGKDVVIMEPVRGGALAKVPKEAEALMKAREPELSVPSWAIRFAASLDGVIMVLSGMSNMEQLEDNTGYMEDFKPLDGEEQEIVRKVTDIIRSTIAIPCTACAYCVDGCPQNIPIPRYFALYNQMEQTRDKGTQKEAYQALIKEGHGAASQCIGCRQCEEHCPQHIDITGWLAKTAEAFA</sequence>
<evidence type="ECO:0000313" key="6">
    <source>
        <dbReference type="Proteomes" id="UP000886860"/>
    </source>
</evidence>
<dbReference type="InterPro" id="IPR023210">
    <property type="entry name" value="NADP_OxRdtase_dom"/>
</dbReference>
<dbReference type="AlphaFoldDB" id="A0A9D1GGK3"/>
<proteinExistence type="predicted"/>
<evidence type="ECO:0000313" key="5">
    <source>
        <dbReference type="EMBL" id="HIT40590.1"/>
    </source>
</evidence>
<evidence type="ECO:0000259" key="4">
    <source>
        <dbReference type="PROSITE" id="PS51379"/>
    </source>
</evidence>
<dbReference type="Pfam" id="PF13187">
    <property type="entry name" value="Fer4_9"/>
    <property type="match status" value="1"/>
</dbReference>
<keyword evidence="3" id="KW-0411">Iron-sulfur</keyword>
<keyword evidence="2" id="KW-0408">Iron</keyword>
<dbReference type="SUPFAM" id="SSF46548">
    <property type="entry name" value="alpha-helical ferredoxin"/>
    <property type="match status" value="1"/>
</dbReference>
<dbReference type="InterPro" id="IPR017900">
    <property type="entry name" value="4Fe4S_Fe_S_CS"/>
</dbReference>
<evidence type="ECO:0000256" key="3">
    <source>
        <dbReference type="ARBA" id="ARBA00023014"/>
    </source>
</evidence>
<organism evidence="5 6">
    <name type="scientific">Candidatus Caccovicinus merdipullorum</name>
    <dbReference type="NCBI Taxonomy" id="2840724"/>
    <lineage>
        <taxon>Bacteria</taxon>
        <taxon>Bacillati</taxon>
        <taxon>Bacillota</taxon>
        <taxon>Clostridia</taxon>
        <taxon>Eubacteriales</taxon>
        <taxon>Candidatus Caccovicinus</taxon>
    </lineage>
</organism>
<evidence type="ECO:0000256" key="2">
    <source>
        <dbReference type="ARBA" id="ARBA00023004"/>
    </source>
</evidence>
<dbReference type="PANTHER" id="PTHR43312">
    <property type="entry name" value="D-THREO-ALDOSE 1-DEHYDROGENASE"/>
    <property type="match status" value="1"/>
</dbReference>
<dbReference type="PANTHER" id="PTHR43312:SF2">
    <property type="entry name" value="OXIDOREDUCTASE"/>
    <property type="match status" value="1"/>
</dbReference>
<keyword evidence="1" id="KW-0479">Metal-binding</keyword>
<dbReference type="InterPro" id="IPR009051">
    <property type="entry name" value="Helical_ferredxn"/>
</dbReference>
<accession>A0A9D1GGK3</accession>
<reference evidence="5" key="2">
    <citation type="journal article" date="2021" name="PeerJ">
        <title>Extensive microbial diversity within the chicken gut microbiome revealed by metagenomics and culture.</title>
        <authorList>
            <person name="Gilroy R."/>
            <person name="Ravi A."/>
            <person name="Getino M."/>
            <person name="Pursley I."/>
            <person name="Horton D.L."/>
            <person name="Alikhan N.F."/>
            <person name="Baker D."/>
            <person name="Gharbi K."/>
            <person name="Hall N."/>
            <person name="Watson M."/>
            <person name="Adriaenssens E.M."/>
            <person name="Foster-Nyarko E."/>
            <person name="Jarju S."/>
            <person name="Secka A."/>
            <person name="Antonio M."/>
            <person name="Oren A."/>
            <person name="Chaudhuri R.R."/>
            <person name="La Ragione R."/>
            <person name="Hildebrand F."/>
            <person name="Pallen M.J."/>
        </authorList>
    </citation>
    <scope>NUCLEOTIDE SEQUENCE</scope>
    <source>
        <strain evidence="5">CHK123-3438</strain>
    </source>
</reference>
<feature type="domain" description="4Fe-4S ferredoxin-type" evidence="4">
    <location>
        <begin position="334"/>
        <end position="362"/>
    </location>
</feature>
<dbReference type="GO" id="GO:0046872">
    <property type="term" value="F:metal ion binding"/>
    <property type="evidence" value="ECO:0007669"/>
    <property type="project" value="UniProtKB-KW"/>
</dbReference>
<dbReference type="InterPro" id="IPR053135">
    <property type="entry name" value="AKR2_Oxidoreductase"/>
</dbReference>